<dbReference type="EMBL" id="LAZR01013115">
    <property type="protein sequence ID" value="KKM23481.1"/>
    <property type="molecule type" value="Genomic_DNA"/>
</dbReference>
<organism evidence="1">
    <name type="scientific">marine sediment metagenome</name>
    <dbReference type="NCBI Taxonomy" id="412755"/>
    <lineage>
        <taxon>unclassified sequences</taxon>
        <taxon>metagenomes</taxon>
        <taxon>ecological metagenomes</taxon>
    </lineage>
</organism>
<accession>A0A0F9I777</accession>
<name>A0A0F9I777_9ZZZZ</name>
<protein>
    <submittedName>
        <fullName evidence="1">Uncharacterized protein</fullName>
    </submittedName>
</protein>
<sequence length="32" mass="3666">MELLGFIALFYIIVWSFVEKLPKLIGKINATP</sequence>
<gene>
    <name evidence="1" type="ORF">LCGC14_1614760</name>
</gene>
<evidence type="ECO:0000313" key="1">
    <source>
        <dbReference type="EMBL" id="KKM23481.1"/>
    </source>
</evidence>
<dbReference type="AlphaFoldDB" id="A0A0F9I777"/>
<reference evidence="1" key="1">
    <citation type="journal article" date="2015" name="Nature">
        <title>Complex archaea that bridge the gap between prokaryotes and eukaryotes.</title>
        <authorList>
            <person name="Spang A."/>
            <person name="Saw J.H."/>
            <person name="Jorgensen S.L."/>
            <person name="Zaremba-Niedzwiedzka K."/>
            <person name="Martijn J."/>
            <person name="Lind A.E."/>
            <person name="van Eijk R."/>
            <person name="Schleper C."/>
            <person name="Guy L."/>
            <person name="Ettema T.J."/>
        </authorList>
    </citation>
    <scope>NUCLEOTIDE SEQUENCE</scope>
</reference>
<proteinExistence type="predicted"/>
<comment type="caution">
    <text evidence="1">The sequence shown here is derived from an EMBL/GenBank/DDBJ whole genome shotgun (WGS) entry which is preliminary data.</text>
</comment>